<keyword evidence="6 13" id="KW-0812">Transmembrane</keyword>
<dbReference type="InterPro" id="IPR011102">
    <property type="entry name" value="Sig_transdc_His_kinase_HWE"/>
</dbReference>
<dbReference type="EC" id="2.7.13.3" evidence="3"/>
<keyword evidence="7" id="KW-0547">Nucleotide-binding</keyword>
<keyword evidence="10 13" id="KW-1133">Transmembrane helix</keyword>
<dbReference type="InterPro" id="IPR042240">
    <property type="entry name" value="CHASE_sf"/>
</dbReference>
<accession>A0A844QCG0</accession>
<dbReference type="AlphaFoldDB" id="A0A844QCG0"/>
<evidence type="ECO:0000256" key="6">
    <source>
        <dbReference type="ARBA" id="ARBA00022692"/>
    </source>
</evidence>
<protein>
    <recommendedName>
        <fullName evidence="3">histidine kinase</fullName>
        <ecNumber evidence="3">2.7.13.3</ecNumber>
    </recommendedName>
</protein>
<comment type="subcellular location">
    <subcellularLocation>
        <location evidence="2">Membrane</location>
    </subcellularLocation>
</comment>
<evidence type="ECO:0000256" key="12">
    <source>
        <dbReference type="SAM" id="Coils"/>
    </source>
</evidence>
<evidence type="ECO:0000256" key="1">
    <source>
        <dbReference type="ARBA" id="ARBA00000085"/>
    </source>
</evidence>
<proteinExistence type="predicted"/>
<evidence type="ECO:0000256" key="7">
    <source>
        <dbReference type="ARBA" id="ARBA00022741"/>
    </source>
</evidence>
<feature type="transmembrane region" description="Helical" evidence="13">
    <location>
        <begin position="302"/>
        <end position="322"/>
    </location>
</feature>
<keyword evidence="8 15" id="KW-0418">Kinase</keyword>
<dbReference type="Pfam" id="PF07536">
    <property type="entry name" value="HWE_HK"/>
    <property type="match status" value="1"/>
</dbReference>
<dbReference type="Pfam" id="PF03924">
    <property type="entry name" value="CHASE"/>
    <property type="match status" value="1"/>
</dbReference>
<dbReference type="Gene3D" id="3.30.565.10">
    <property type="entry name" value="Histidine kinase-like ATPase, C-terminal domain"/>
    <property type="match status" value="1"/>
</dbReference>
<evidence type="ECO:0000256" key="2">
    <source>
        <dbReference type="ARBA" id="ARBA00004370"/>
    </source>
</evidence>
<evidence type="ECO:0000256" key="10">
    <source>
        <dbReference type="ARBA" id="ARBA00022989"/>
    </source>
</evidence>
<gene>
    <name evidence="15" type="ORF">GN330_06665</name>
</gene>
<evidence type="ECO:0000256" key="11">
    <source>
        <dbReference type="ARBA" id="ARBA00023136"/>
    </source>
</evidence>
<dbReference type="Proteomes" id="UP000463224">
    <property type="component" value="Unassembled WGS sequence"/>
</dbReference>
<evidence type="ECO:0000259" key="14">
    <source>
        <dbReference type="PROSITE" id="PS50839"/>
    </source>
</evidence>
<dbReference type="EMBL" id="WPHG01000001">
    <property type="protein sequence ID" value="MVA96932.1"/>
    <property type="molecule type" value="Genomic_DNA"/>
</dbReference>
<feature type="domain" description="CHASE" evidence="14">
    <location>
        <begin position="71"/>
        <end position="229"/>
    </location>
</feature>
<dbReference type="SMART" id="SM00911">
    <property type="entry name" value="HWE_HK"/>
    <property type="match status" value="1"/>
</dbReference>
<dbReference type="GO" id="GO:0016020">
    <property type="term" value="C:membrane"/>
    <property type="evidence" value="ECO:0007669"/>
    <property type="project" value="UniProtKB-SubCell"/>
</dbReference>
<keyword evidence="5" id="KW-0808">Transferase</keyword>
<evidence type="ECO:0000256" key="8">
    <source>
        <dbReference type="ARBA" id="ARBA00022777"/>
    </source>
</evidence>
<dbReference type="PANTHER" id="PTHR41523:SF8">
    <property type="entry name" value="ETHYLENE RESPONSE SENSOR PROTEIN"/>
    <property type="match status" value="1"/>
</dbReference>
<dbReference type="GO" id="GO:0005524">
    <property type="term" value="F:ATP binding"/>
    <property type="evidence" value="ECO:0007669"/>
    <property type="project" value="UniProtKB-KW"/>
</dbReference>
<keyword evidence="4" id="KW-0597">Phosphoprotein</keyword>
<evidence type="ECO:0000313" key="16">
    <source>
        <dbReference type="Proteomes" id="UP000463224"/>
    </source>
</evidence>
<evidence type="ECO:0000256" key="4">
    <source>
        <dbReference type="ARBA" id="ARBA00022553"/>
    </source>
</evidence>
<dbReference type="SMART" id="SM01079">
    <property type="entry name" value="CHASE"/>
    <property type="match status" value="1"/>
</dbReference>
<sequence length="543" mass="60226">MHYVKRYLPLIAFLLVTLVGAGVASAVYRTEEAANRARFEVIANEAVDRISNRVNQHIALLVATMSFFEANGGKVTQRAFARFVNGLDLDGEFDGIHGIGFARLATPADDVEIAREIERNYGLARVVRPETDQKLRAPIILLEPQDARNREALGYDMYAETTRRDAMERAMASGKPRASAPVELVQEITNQKQAGFLVYLPLPAKAAQGAGPRDDHAGFVYAPFRAGDLHVAAFNTSYQLPVEVETTDTTGDDARSLYRSKAFGSDETSAQYMISRSIEVAGRQWTLRMHESPGFLRGRTNFYTFIVGAISLLLAAAIAASARWQIRAVENAHALHALSEQAVKEKELILQEMKHRLKNAIARILAMARQTGARAASVEEFSDSFTARLQAMANAQDMLTRSRWQKADLRELLCTELDQVFGEALGEDRVAGPAVELDEKQSQAFALTFHELATNTLKYGSGAERQGRLKVTWRVEGPPRSRLLRLIWAEQTESAVHEPETRGFGSRLIDANIIGELGGRVERSYGEAGFSVTITVPYRRSRR</sequence>
<evidence type="ECO:0000256" key="3">
    <source>
        <dbReference type="ARBA" id="ARBA00012438"/>
    </source>
</evidence>
<comment type="catalytic activity">
    <reaction evidence="1">
        <text>ATP + protein L-histidine = ADP + protein N-phospho-L-histidine.</text>
        <dbReference type="EC" id="2.7.13.3"/>
    </reaction>
</comment>
<dbReference type="Gene3D" id="3.30.450.350">
    <property type="entry name" value="CHASE domain"/>
    <property type="match status" value="1"/>
</dbReference>
<dbReference type="GO" id="GO:0007165">
    <property type="term" value="P:signal transduction"/>
    <property type="evidence" value="ECO:0007669"/>
    <property type="project" value="UniProtKB-ARBA"/>
</dbReference>
<keyword evidence="16" id="KW-1185">Reference proteome</keyword>
<dbReference type="InterPro" id="IPR006189">
    <property type="entry name" value="CHASE_dom"/>
</dbReference>
<evidence type="ECO:0000256" key="13">
    <source>
        <dbReference type="SAM" id="Phobius"/>
    </source>
</evidence>
<keyword evidence="11 13" id="KW-0472">Membrane</keyword>
<dbReference type="PANTHER" id="PTHR41523">
    <property type="entry name" value="TWO-COMPONENT SYSTEM SENSOR PROTEIN"/>
    <property type="match status" value="1"/>
</dbReference>
<comment type="caution">
    <text evidence="15">The sequence shown here is derived from an EMBL/GenBank/DDBJ whole genome shotgun (WGS) entry which is preliminary data.</text>
</comment>
<keyword evidence="12" id="KW-0175">Coiled coil</keyword>
<organism evidence="15 16">
    <name type="scientific">Nitratireductor arenosus</name>
    <dbReference type="NCBI Taxonomy" id="2682096"/>
    <lineage>
        <taxon>Bacteria</taxon>
        <taxon>Pseudomonadati</taxon>
        <taxon>Pseudomonadota</taxon>
        <taxon>Alphaproteobacteria</taxon>
        <taxon>Hyphomicrobiales</taxon>
        <taxon>Phyllobacteriaceae</taxon>
        <taxon>Nitratireductor</taxon>
    </lineage>
</organism>
<keyword evidence="9" id="KW-0067">ATP-binding</keyword>
<evidence type="ECO:0000256" key="5">
    <source>
        <dbReference type="ARBA" id="ARBA00022679"/>
    </source>
</evidence>
<name>A0A844QCG0_9HYPH</name>
<reference evidence="15 16" key="1">
    <citation type="submission" date="2019-12" db="EMBL/GenBank/DDBJ databases">
        <title>Nitratireductor arenosus sp. nov., Isolated from sea sand, Jeju island, South Korea.</title>
        <authorList>
            <person name="Kim W."/>
        </authorList>
    </citation>
    <scope>NUCLEOTIDE SEQUENCE [LARGE SCALE GENOMIC DNA]</scope>
    <source>
        <strain evidence="15 16">CAU 1489</strain>
    </source>
</reference>
<dbReference type="GO" id="GO:0004673">
    <property type="term" value="F:protein histidine kinase activity"/>
    <property type="evidence" value="ECO:0007669"/>
    <property type="project" value="UniProtKB-EC"/>
</dbReference>
<feature type="coiled-coil region" evidence="12">
    <location>
        <begin position="343"/>
        <end position="370"/>
    </location>
</feature>
<dbReference type="InterPro" id="IPR036890">
    <property type="entry name" value="HATPase_C_sf"/>
</dbReference>
<evidence type="ECO:0000313" key="15">
    <source>
        <dbReference type="EMBL" id="MVA96932.1"/>
    </source>
</evidence>
<dbReference type="PROSITE" id="PS50839">
    <property type="entry name" value="CHASE"/>
    <property type="match status" value="1"/>
</dbReference>
<evidence type="ECO:0000256" key="9">
    <source>
        <dbReference type="ARBA" id="ARBA00022840"/>
    </source>
</evidence>